<name>A0A3P3D133_9RHOB</name>
<accession>A0A3P3D133</accession>
<evidence type="ECO:0000256" key="1">
    <source>
        <dbReference type="SAM" id="Coils"/>
    </source>
</evidence>
<feature type="coiled-coil region" evidence="1">
    <location>
        <begin position="121"/>
        <end position="148"/>
    </location>
</feature>
<dbReference type="Proteomes" id="UP000282125">
    <property type="component" value="Unassembled WGS sequence"/>
</dbReference>
<reference evidence="2 3" key="1">
    <citation type="submission" date="2018-11" db="EMBL/GenBank/DDBJ databases">
        <title>Gemmobacter sp. nov., YIM 102744-1 draft genome.</title>
        <authorList>
            <person name="Li G."/>
            <person name="Jiang Y."/>
        </authorList>
    </citation>
    <scope>NUCLEOTIDE SEQUENCE [LARGE SCALE GENOMIC DNA]</scope>
    <source>
        <strain evidence="2 3">YIM 102744-1</strain>
    </source>
</reference>
<evidence type="ECO:0000313" key="3">
    <source>
        <dbReference type="Proteomes" id="UP000282125"/>
    </source>
</evidence>
<gene>
    <name evidence="2" type="ORF">EG244_19790</name>
</gene>
<keyword evidence="3" id="KW-1185">Reference proteome</keyword>
<proteinExistence type="predicted"/>
<dbReference type="Pfam" id="PF05164">
    <property type="entry name" value="ZapA"/>
    <property type="match status" value="1"/>
</dbReference>
<dbReference type="InterPro" id="IPR042233">
    <property type="entry name" value="Cell_div_ZapA_N"/>
</dbReference>
<sequence length="152" mass="16626">MPELDLTIGGRVFRMSCQPGEEGHLRTAAAILDAEAAPLMTQAGRMPETRMLLMAGLMLADRLAGHEDQTAQARRRVTELEARLAELEALPPRKVDVVVEKIVEVPVETRVEVPVIPRSLIDRMAELAAEAESMADAAEERAGELADLNFDN</sequence>
<dbReference type="InterPro" id="IPR007838">
    <property type="entry name" value="Cell_div_ZapA-like"/>
</dbReference>
<dbReference type="GO" id="GO:0051301">
    <property type="term" value="P:cell division"/>
    <property type="evidence" value="ECO:0007669"/>
    <property type="project" value="UniProtKB-KW"/>
</dbReference>
<dbReference type="EMBL" id="RRAZ01000067">
    <property type="protein sequence ID" value="RRH68150.1"/>
    <property type="molecule type" value="Genomic_DNA"/>
</dbReference>
<protein>
    <submittedName>
        <fullName evidence="2">Cell division protein ZapA</fullName>
    </submittedName>
</protein>
<feature type="coiled-coil region" evidence="1">
    <location>
        <begin position="63"/>
        <end position="90"/>
    </location>
</feature>
<dbReference type="SUPFAM" id="SSF102829">
    <property type="entry name" value="Cell division protein ZapA-like"/>
    <property type="match status" value="1"/>
</dbReference>
<organism evidence="2 3">
    <name type="scientific">Falsigemmobacter faecalis</name>
    <dbReference type="NCBI Taxonomy" id="2488730"/>
    <lineage>
        <taxon>Bacteria</taxon>
        <taxon>Pseudomonadati</taxon>
        <taxon>Pseudomonadota</taxon>
        <taxon>Alphaproteobacteria</taxon>
        <taxon>Rhodobacterales</taxon>
        <taxon>Paracoccaceae</taxon>
        <taxon>Falsigemmobacter</taxon>
    </lineage>
</organism>
<dbReference type="RefSeq" id="WP_124966874.1">
    <property type="nucleotide sequence ID" value="NZ_RRAZ01000067.1"/>
</dbReference>
<dbReference type="InterPro" id="IPR036192">
    <property type="entry name" value="Cell_div_ZapA-like_sf"/>
</dbReference>
<dbReference type="Gene3D" id="3.30.160.880">
    <property type="entry name" value="Cell division protein ZapA protomer, N-terminal domain"/>
    <property type="match status" value="1"/>
</dbReference>
<keyword evidence="2" id="KW-0131">Cell cycle</keyword>
<evidence type="ECO:0000313" key="2">
    <source>
        <dbReference type="EMBL" id="RRH68150.1"/>
    </source>
</evidence>
<comment type="caution">
    <text evidence="2">The sequence shown here is derived from an EMBL/GenBank/DDBJ whole genome shotgun (WGS) entry which is preliminary data.</text>
</comment>
<keyword evidence="2" id="KW-0132">Cell division</keyword>
<dbReference type="AlphaFoldDB" id="A0A3P3D133"/>
<dbReference type="OrthoDB" id="9797575at2"/>
<keyword evidence="1" id="KW-0175">Coiled coil</keyword>